<keyword evidence="1" id="KW-0812">Transmembrane</keyword>
<keyword evidence="1" id="KW-1133">Transmembrane helix</keyword>
<feature type="transmembrane region" description="Helical" evidence="1">
    <location>
        <begin position="45"/>
        <end position="68"/>
    </location>
</feature>
<organism evidence="2 3">
    <name type="scientific">Meganyctiphanes norvegica</name>
    <name type="common">Northern krill</name>
    <name type="synonym">Thysanopoda norvegica</name>
    <dbReference type="NCBI Taxonomy" id="48144"/>
    <lineage>
        <taxon>Eukaryota</taxon>
        <taxon>Metazoa</taxon>
        <taxon>Ecdysozoa</taxon>
        <taxon>Arthropoda</taxon>
        <taxon>Crustacea</taxon>
        <taxon>Multicrustacea</taxon>
        <taxon>Malacostraca</taxon>
        <taxon>Eumalacostraca</taxon>
        <taxon>Eucarida</taxon>
        <taxon>Euphausiacea</taxon>
        <taxon>Euphausiidae</taxon>
        <taxon>Meganyctiphanes</taxon>
    </lineage>
</organism>
<reference evidence="2 3" key="1">
    <citation type="submission" date="2024-05" db="EMBL/GenBank/DDBJ databases">
        <authorList>
            <person name="Wallberg A."/>
        </authorList>
    </citation>
    <scope>NUCLEOTIDE SEQUENCE [LARGE SCALE GENOMIC DNA]</scope>
</reference>
<keyword evidence="1" id="KW-0472">Membrane</keyword>
<gene>
    <name evidence="2" type="ORF">MNOR_LOCUS1814</name>
</gene>
<proteinExistence type="predicted"/>
<evidence type="ECO:0000256" key="1">
    <source>
        <dbReference type="SAM" id="Phobius"/>
    </source>
</evidence>
<feature type="non-terminal residue" evidence="2">
    <location>
        <position position="105"/>
    </location>
</feature>
<evidence type="ECO:0000313" key="3">
    <source>
        <dbReference type="Proteomes" id="UP001497623"/>
    </source>
</evidence>
<name>A0AAV2PMS4_MEGNR</name>
<dbReference type="AlphaFoldDB" id="A0AAV2PMS4"/>
<comment type="caution">
    <text evidence="2">The sequence shown here is derived from an EMBL/GenBank/DDBJ whole genome shotgun (WGS) entry which is preliminary data.</text>
</comment>
<evidence type="ECO:0000313" key="2">
    <source>
        <dbReference type="EMBL" id="CAL4061064.1"/>
    </source>
</evidence>
<dbReference type="Proteomes" id="UP001497623">
    <property type="component" value="Unassembled WGS sequence"/>
</dbReference>
<sequence length="105" mass="11223">MKDIFSAGSQFLSLWMESSKAKSSSSSSSEARQHGGGYGQMFDPVLGFALLGGIVLAALVGWLAYILASAERRKRDLTSFNVLSPDTTAHILDCIVNAESSFTCL</sequence>
<protein>
    <submittedName>
        <fullName evidence="2">Uncharacterized protein</fullName>
    </submittedName>
</protein>
<accession>A0AAV2PMS4</accession>
<dbReference type="EMBL" id="CAXKWB010000511">
    <property type="protein sequence ID" value="CAL4061064.1"/>
    <property type="molecule type" value="Genomic_DNA"/>
</dbReference>
<keyword evidence="3" id="KW-1185">Reference proteome</keyword>